<comment type="caution">
    <text evidence="5">The sequence shown here is derived from an EMBL/GenBank/DDBJ whole genome shotgun (WGS) entry which is preliminary data.</text>
</comment>
<dbReference type="GO" id="GO:0003735">
    <property type="term" value="F:structural constituent of ribosome"/>
    <property type="evidence" value="ECO:0007669"/>
    <property type="project" value="InterPro"/>
</dbReference>
<dbReference type="GO" id="GO:1990904">
    <property type="term" value="C:ribonucleoprotein complex"/>
    <property type="evidence" value="ECO:0007669"/>
    <property type="project" value="UniProtKB-KW"/>
</dbReference>
<dbReference type="SMART" id="SM01387">
    <property type="entry name" value="Ribosomal_S15"/>
    <property type="match status" value="1"/>
</dbReference>
<evidence type="ECO:0000256" key="3">
    <source>
        <dbReference type="ARBA" id="ARBA00023274"/>
    </source>
</evidence>
<keyword evidence="2" id="KW-0689">Ribosomal protein</keyword>
<keyword evidence="6" id="KW-1185">Reference proteome</keyword>
<feature type="compositionally biased region" description="Low complexity" evidence="4">
    <location>
        <begin position="64"/>
        <end position="77"/>
    </location>
</feature>
<evidence type="ECO:0000256" key="1">
    <source>
        <dbReference type="ARBA" id="ARBA00008434"/>
    </source>
</evidence>
<dbReference type="Proteomes" id="UP001153076">
    <property type="component" value="Unassembled WGS sequence"/>
</dbReference>
<evidence type="ECO:0000313" key="6">
    <source>
        <dbReference type="Proteomes" id="UP001153076"/>
    </source>
</evidence>
<dbReference type="GO" id="GO:0006412">
    <property type="term" value="P:translation"/>
    <property type="evidence" value="ECO:0007669"/>
    <property type="project" value="InterPro"/>
</dbReference>
<feature type="compositionally biased region" description="Basic and acidic residues" evidence="4">
    <location>
        <begin position="225"/>
        <end position="245"/>
    </location>
</feature>
<keyword evidence="3" id="KW-0687">Ribonucleoprotein</keyword>
<feature type="compositionally biased region" description="Polar residues" evidence="4">
    <location>
        <begin position="78"/>
        <end position="87"/>
    </location>
</feature>
<protein>
    <recommendedName>
        <fullName evidence="7">30S ribosomal protein S15, chloroplastic</fullName>
    </recommendedName>
</protein>
<evidence type="ECO:0000256" key="2">
    <source>
        <dbReference type="ARBA" id="ARBA00022980"/>
    </source>
</evidence>
<dbReference type="PANTHER" id="PTHR47546:SF3">
    <property type="entry name" value="30S RIBOSOMAL PROTEIN S15, CHLOROPLASTIC"/>
    <property type="match status" value="1"/>
</dbReference>
<name>A0A9Q1GYG3_9CARY</name>
<reference evidence="5" key="1">
    <citation type="submission" date="2022-04" db="EMBL/GenBank/DDBJ databases">
        <title>Carnegiea gigantea Genome sequencing and assembly v2.</title>
        <authorList>
            <person name="Copetti D."/>
            <person name="Sanderson M.J."/>
            <person name="Burquez A."/>
            <person name="Wojciechowski M.F."/>
        </authorList>
    </citation>
    <scope>NUCLEOTIDE SEQUENCE</scope>
    <source>
        <strain evidence="5">SGP5-SGP5p</strain>
        <tissue evidence="5">Aerial part</tissue>
    </source>
</reference>
<feature type="region of interest" description="Disordered" evidence="4">
    <location>
        <begin position="33"/>
        <end position="90"/>
    </location>
</feature>
<dbReference type="InterPro" id="IPR000589">
    <property type="entry name" value="Ribosomal_uS15"/>
</dbReference>
<dbReference type="CDD" id="cd00353">
    <property type="entry name" value="Ribosomal_S15p_S13e"/>
    <property type="match status" value="1"/>
</dbReference>
<sequence>MASLALHLKSHHHKNPQAILKSAPTLTFSHLFSSSSSSDNNGGDASKPPKFSSYFSDIKSRLKQQQQPQQPQNQQHQSMRSQGSSNPPKIASLDEIRKNLSEFRQRSSVPVPGSPSTPDSQQPTLLQDLYKKNMVASNPNANTNLNAIKENARKGTLSFEAIRESLRQLRATQGDKPKTGSDHLSLNKYKDSFKLRPAMAEGGGGASKVYGGSPEGLPVSVFGREMNEREKKKKAEEGKESTEDEFAKSELIRMYSHAELGEKLRELRPEATKKGEKESGFSLAELNERLKKLREIEEKQQVARGGGISFGELRSSLQQIRLSQEHARGPEYPRVDILARLDGTQTLMLSPPKEHLVEKYFHPDNMSSEEKLKLELKRVRDEFKMHESDCGSARVQGYMSPWKVPLFRVVAVRGGMDKHSRKGLLAKVQQRKKLLKYLRRTDWDSYCLVLSKLGLRDNPDYRN</sequence>
<dbReference type="PANTHER" id="PTHR47546">
    <property type="entry name" value="S15/NS1, RNA-BINDING PROTEIN"/>
    <property type="match status" value="1"/>
</dbReference>
<evidence type="ECO:0000256" key="4">
    <source>
        <dbReference type="SAM" id="MobiDB-lite"/>
    </source>
</evidence>
<dbReference type="EMBL" id="JAKOGI010001090">
    <property type="protein sequence ID" value="KAJ8427814.1"/>
    <property type="molecule type" value="Genomic_DNA"/>
</dbReference>
<gene>
    <name evidence="5" type="ORF">Cgig2_007790</name>
</gene>
<dbReference type="GO" id="GO:0005840">
    <property type="term" value="C:ribosome"/>
    <property type="evidence" value="ECO:0007669"/>
    <property type="project" value="UniProtKB-KW"/>
</dbReference>
<proteinExistence type="inferred from homology"/>
<feature type="compositionally biased region" description="Low complexity" evidence="4">
    <location>
        <begin position="107"/>
        <end position="120"/>
    </location>
</feature>
<dbReference type="Pfam" id="PF00312">
    <property type="entry name" value="Ribosomal_S15"/>
    <property type="match status" value="1"/>
</dbReference>
<comment type="similarity">
    <text evidence="1">Belongs to the universal ribosomal protein uS15 family.</text>
</comment>
<evidence type="ECO:0000313" key="5">
    <source>
        <dbReference type="EMBL" id="KAJ8427814.1"/>
    </source>
</evidence>
<accession>A0A9Q1GYG3</accession>
<evidence type="ECO:0008006" key="7">
    <source>
        <dbReference type="Google" id="ProtNLM"/>
    </source>
</evidence>
<dbReference type="InterPro" id="IPR009068">
    <property type="entry name" value="uS15_NS1_RNA-bd_sf"/>
</dbReference>
<dbReference type="SUPFAM" id="SSF47060">
    <property type="entry name" value="S15/NS1 RNA-binding domain"/>
    <property type="match status" value="1"/>
</dbReference>
<feature type="region of interest" description="Disordered" evidence="4">
    <location>
        <begin position="200"/>
        <end position="245"/>
    </location>
</feature>
<dbReference type="Gene3D" id="1.10.287.10">
    <property type="entry name" value="S15/NS1, RNA-binding"/>
    <property type="match status" value="1"/>
</dbReference>
<dbReference type="OrthoDB" id="441444at2759"/>
<organism evidence="5 6">
    <name type="scientific">Carnegiea gigantea</name>
    <dbReference type="NCBI Taxonomy" id="171969"/>
    <lineage>
        <taxon>Eukaryota</taxon>
        <taxon>Viridiplantae</taxon>
        <taxon>Streptophyta</taxon>
        <taxon>Embryophyta</taxon>
        <taxon>Tracheophyta</taxon>
        <taxon>Spermatophyta</taxon>
        <taxon>Magnoliopsida</taxon>
        <taxon>eudicotyledons</taxon>
        <taxon>Gunneridae</taxon>
        <taxon>Pentapetalae</taxon>
        <taxon>Caryophyllales</taxon>
        <taxon>Cactineae</taxon>
        <taxon>Cactaceae</taxon>
        <taxon>Cactoideae</taxon>
        <taxon>Echinocereeae</taxon>
        <taxon>Carnegiea</taxon>
    </lineage>
</organism>
<feature type="region of interest" description="Disordered" evidence="4">
    <location>
        <begin position="104"/>
        <end position="123"/>
    </location>
</feature>
<dbReference type="AlphaFoldDB" id="A0A9Q1GYG3"/>